<dbReference type="Pfam" id="PF08877">
    <property type="entry name" value="MepB-like"/>
    <property type="match status" value="1"/>
</dbReference>
<sequence length="186" mass="21258">MDNKSSLNRPNAWTTSEMLHGDLHASKELIYDKCGFVCSQPHEEAQNAEYGAYVFTLNSLSIRFRVAKTTPTKIGQFVTLWERSEDGSTQPYDVSDPADMYVISTRTGSNFGQFVFPKHVLLQRDIISDQGKGGKRAIRVYPPWDKPTSKQAHKTQQWQLGYFLEVPFTEPLNCDQVRVLYGNFQK</sequence>
<protein>
    <recommendedName>
        <fullName evidence="3">MepB domain containing protein</fullName>
    </recommendedName>
</protein>
<proteinExistence type="predicted"/>
<organism evidence="1 2">
    <name type="scientific">Paenibacillus xylanexedens</name>
    <dbReference type="NCBI Taxonomy" id="528191"/>
    <lineage>
        <taxon>Bacteria</taxon>
        <taxon>Bacillati</taxon>
        <taxon>Bacillota</taxon>
        <taxon>Bacilli</taxon>
        <taxon>Bacillales</taxon>
        <taxon>Paenibacillaceae</taxon>
        <taxon>Paenibacillus</taxon>
    </lineage>
</organism>
<dbReference type="RefSeq" id="WP_211081276.1">
    <property type="nucleotide sequence ID" value="NZ_CBCSLC010000001.1"/>
</dbReference>
<dbReference type="Proteomes" id="UP000810207">
    <property type="component" value="Unassembled WGS sequence"/>
</dbReference>
<dbReference type="EMBL" id="JAGIKV010000002">
    <property type="protein sequence ID" value="MBP2244235.1"/>
    <property type="molecule type" value="Genomic_DNA"/>
</dbReference>
<evidence type="ECO:0000313" key="2">
    <source>
        <dbReference type="Proteomes" id="UP000810207"/>
    </source>
</evidence>
<dbReference type="Gene3D" id="3.40.1350.140">
    <property type="entry name" value="MepB-like"/>
    <property type="match status" value="1"/>
</dbReference>
<comment type="caution">
    <text evidence="1">The sequence shown here is derived from an EMBL/GenBank/DDBJ whole genome shotgun (WGS) entry which is preliminary data.</text>
</comment>
<reference evidence="1 2" key="1">
    <citation type="submission" date="2021-03" db="EMBL/GenBank/DDBJ databases">
        <title>Genomic Encyclopedia of Type Strains, Phase IV (KMG-IV): sequencing the most valuable type-strain genomes for metagenomic binning, comparative biology and taxonomic classification.</title>
        <authorList>
            <person name="Goeker M."/>
        </authorList>
    </citation>
    <scope>NUCLEOTIDE SEQUENCE [LARGE SCALE GENOMIC DNA]</scope>
    <source>
        <strain evidence="1 2">DSM 21292</strain>
    </source>
</reference>
<evidence type="ECO:0008006" key="3">
    <source>
        <dbReference type="Google" id="ProtNLM"/>
    </source>
</evidence>
<dbReference type="PIRSF" id="PIRSF032285">
    <property type="entry name" value="UCP032285"/>
    <property type="match status" value="1"/>
</dbReference>
<name>A0ABS4RMW4_PAEXY</name>
<keyword evidence="2" id="KW-1185">Reference proteome</keyword>
<evidence type="ECO:0000313" key="1">
    <source>
        <dbReference type="EMBL" id="MBP2244235.1"/>
    </source>
</evidence>
<gene>
    <name evidence="1" type="ORF">J2Z28_000845</name>
</gene>
<dbReference type="InterPro" id="IPR038231">
    <property type="entry name" value="MepB-like_sf"/>
</dbReference>
<accession>A0ABS4RMW4</accession>
<dbReference type="InterPro" id="IPR011235">
    <property type="entry name" value="MepB-like"/>
</dbReference>